<feature type="compositionally biased region" description="Polar residues" evidence="1">
    <location>
        <begin position="160"/>
        <end position="173"/>
    </location>
</feature>
<protein>
    <recommendedName>
        <fullName evidence="4">EH domain-containing protein</fullName>
    </recommendedName>
</protein>
<feature type="compositionally biased region" description="Low complexity" evidence="1">
    <location>
        <begin position="251"/>
        <end position="265"/>
    </location>
</feature>
<feature type="compositionally biased region" description="Pro residues" evidence="1">
    <location>
        <begin position="187"/>
        <end position="200"/>
    </location>
</feature>
<feature type="compositionally biased region" description="Polar residues" evidence="1">
    <location>
        <begin position="403"/>
        <end position="416"/>
    </location>
</feature>
<feature type="compositionally biased region" description="Gly residues" evidence="1">
    <location>
        <begin position="333"/>
        <end position="343"/>
    </location>
</feature>
<feature type="region of interest" description="Disordered" evidence="1">
    <location>
        <begin position="534"/>
        <end position="556"/>
    </location>
</feature>
<dbReference type="InParanoid" id="A0A165HG51"/>
<dbReference type="OrthoDB" id="2553626at2759"/>
<dbReference type="STRING" id="1314781.A0A165HG51"/>
<dbReference type="AlphaFoldDB" id="A0A165HG51"/>
<reference evidence="2 3" key="1">
    <citation type="journal article" date="2016" name="Mol. Biol. Evol.">
        <title>Comparative Genomics of Early-Diverging Mushroom-Forming Fungi Provides Insights into the Origins of Lignocellulose Decay Capabilities.</title>
        <authorList>
            <person name="Nagy L.G."/>
            <person name="Riley R."/>
            <person name="Tritt A."/>
            <person name="Adam C."/>
            <person name="Daum C."/>
            <person name="Floudas D."/>
            <person name="Sun H."/>
            <person name="Yadav J.S."/>
            <person name="Pangilinan J."/>
            <person name="Larsson K.H."/>
            <person name="Matsuura K."/>
            <person name="Barry K."/>
            <person name="Labutti K."/>
            <person name="Kuo R."/>
            <person name="Ohm R.A."/>
            <person name="Bhattacharya S.S."/>
            <person name="Shirouzu T."/>
            <person name="Yoshinaga Y."/>
            <person name="Martin F.M."/>
            <person name="Grigoriev I.V."/>
            <person name="Hibbett D.S."/>
        </authorList>
    </citation>
    <scope>NUCLEOTIDE SEQUENCE [LARGE SCALE GENOMIC DNA]</scope>
    <source>
        <strain evidence="2 3">HHB12029</strain>
    </source>
</reference>
<feature type="compositionally biased region" description="Pro residues" evidence="1">
    <location>
        <begin position="266"/>
        <end position="275"/>
    </location>
</feature>
<feature type="compositionally biased region" description="Polar residues" evidence="1">
    <location>
        <begin position="458"/>
        <end position="473"/>
    </location>
</feature>
<keyword evidence="3" id="KW-1185">Reference proteome</keyword>
<gene>
    <name evidence="2" type="ORF">EXIGLDRAFT_718839</name>
</gene>
<name>A0A165HG51_EXIGL</name>
<organism evidence="2 3">
    <name type="scientific">Exidia glandulosa HHB12029</name>
    <dbReference type="NCBI Taxonomy" id="1314781"/>
    <lineage>
        <taxon>Eukaryota</taxon>
        <taxon>Fungi</taxon>
        <taxon>Dikarya</taxon>
        <taxon>Basidiomycota</taxon>
        <taxon>Agaricomycotina</taxon>
        <taxon>Agaricomycetes</taxon>
        <taxon>Auriculariales</taxon>
        <taxon>Exidiaceae</taxon>
        <taxon>Exidia</taxon>
    </lineage>
</organism>
<feature type="compositionally biased region" description="Low complexity" evidence="1">
    <location>
        <begin position="276"/>
        <end position="285"/>
    </location>
</feature>
<feature type="compositionally biased region" description="Pro residues" evidence="1">
    <location>
        <begin position="119"/>
        <end position="141"/>
    </location>
</feature>
<evidence type="ECO:0000256" key="1">
    <source>
        <dbReference type="SAM" id="MobiDB-lite"/>
    </source>
</evidence>
<feature type="region of interest" description="Disordered" evidence="1">
    <location>
        <begin position="119"/>
        <end position="288"/>
    </location>
</feature>
<evidence type="ECO:0000313" key="2">
    <source>
        <dbReference type="EMBL" id="KZV91915.1"/>
    </source>
</evidence>
<accession>A0A165HG51</accession>
<evidence type="ECO:0008006" key="4">
    <source>
        <dbReference type="Google" id="ProtNLM"/>
    </source>
</evidence>
<evidence type="ECO:0000313" key="3">
    <source>
        <dbReference type="Proteomes" id="UP000077266"/>
    </source>
</evidence>
<dbReference type="EMBL" id="KV426018">
    <property type="protein sequence ID" value="KZV91915.1"/>
    <property type="molecule type" value="Genomic_DNA"/>
</dbReference>
<dbReference type="Proteomes" id="UP000077266">
    <property type="component" value="Unassembled WGS sequence"/>
</dbReference>
<feature type="compositionally biased region" description="Pro residues" evidence="1">
    <location>
        <begin position="236"/>
        <end position="250"/>
    </location>
</feature>
<sequence length="556" mass="57897">MSRPLTLHLSALSDDEYTLYTSSLSEISTPPPSNDGTDSWWEDRIVSLREARGWMRGRYGVDGVVIDKILRNFSPTLGPADTLSAGQFFAAMRLVLYAQRGTEPERSLVFVQPPALPPTSAPVPAAPAPTALLPPPRPPSGPLSAPITDSQRASPPPVPQSANPFQRSTSTSRPAAPETITLRPPLKKPSPDPFASPPPIQTGNPFHRTSAALPTPATSPTPSHFPLPSTGTAISPPLPPRKPAFLPPPTRHTSTSTSTPATLPRNVPPPPPPKPASLAGASGAPHLTSDLINRSLSVARSVGVQRRAENELAGARMLEVIRSSSTSPNSTGMGAGVGTGSAGMGMSAGTQVFAKARSPRPSPPASTIFSTAGSEASLERIATTRFPSRSPSPKRPPPLLRSATTLPSRSEPTSGESSPISASPVPIPRTIRSKSVHDPSGKPPPPIPKRPRPESLQLGFSPSSPSPATNPVTVASPMYSAGGTLKRSVSAAHPHGHGHRSSNSVQGTEVLASLRESFGALGLQARRGMGKVEQRLGGMRARGEGESLVGRDDTGA</sequence>
<feature type="compositionally biased region" description="Basic and acidic residues" evidence="1">
    <location>
        <begin position="541"/>
        <end position="556"/>
    </location>
</feature>
<feature type="region of interest" description="Disordered" evidence="1">
    <location>
        <begin position="320"/>
        <end position="506"/>
    </location>
</feature>
<proteinExistence type="predicted"/>